<proteinExistence type="predicted"/>
<dbReference type="Proteomes" id="UP000002875">
    <property type="component" value="Plasmid pEMTOL04"/>
</dbReference>
<sequence length="280" mass="32600">MKAVFEKLQTEHTNSILIRKFDLKNFDAPFHFHPEFELTLILKGEGQRYVGRQVNNFYAGDLVFLGDNLPHCWVNQPNEEAYVSAIVIQFDENFLGKTFLELPEIEQIKKFLLKAKSGFTILGETKKKISKSIIQLIEKTPLQRILGLIEILDELSQAKEISSIDFSFIENQYNQSETARFQKVFSYLIENFKENISLEEIADVADLSPTSFCRYFKTITQKTFVEVMLEFRLQYACQLLQKTDLPIRQIAFESGFGDVSYFNKVFKKYKSTTPKNFKSQ</sequence>
<dbReference type="PROSITE" id="PS01124">
    <property type="entry name" value="HTH_ARAC_FAMILY_2"/>
    <property type="match status" value="1"/>
</dbReference>
<keyword evidence="3" id="KW-0804">Transcription</keyword>
<evidence type="ECO:0000256" key="3">
    <source>
        <dbReference type="ARBA" id="ARBA00023163"/>
    </source>
</evidence>
<reference evidence="5 6" key="1">
    <citation type="submission" date="2011-07" db="EMBL/GenBank/DDBJ databases">
        <title>The complete genome of plasmid 4 of Emticicia oligotrophica DSM 17448.</title>
        <authorList>
            <consortium name="US DOE Joint Genome Institute (JGI-PGF)"/>
            <person name="Lucas S."/>
            <person name="Han J."/>
            <person name="Lapidus A."/>
            <person name="Bruce D."/>
            <person name="Goodwin L."/>
            <person name="Pitluck S."/>
            <person name="Peters L."/>
            <person name="Kyrpides N."/>
            <person name="Mavromatis K."/>
            <person name="Ivanova N."/>
            <person name="Ovchinnikova G."/>
            <person name="Teshima H."/>
            <person name="Detter J.C."/>
            <person name="Tapia R."/>
            <person name="Han C."/>
            <person name="Land M."/>
            <person name="Hauser L."/>
            <person name="Markowitz V."/>
            <person name="Cheng J.-F."/>
            <person name="Hugenholtz P."/>
            <person name="Woyke T."/>
            <person name="Wu D."/>
            <person name="Tindall B."/>
            <person name="Pomrenke H."/>
            <person name="Brambilla E."/>
            <person name="Klenk H.-P."/>
            <person name="Eisen J.A."/>
        </authorList>
    </citation>
    <scope>NUCLEOTIDE SEQUENCE [LARGE SCALE GENOMIC DNA]</scope>
    <source>
        <strain evidence="6">DSM 17448 / GPTSA100-15</strain>
        <plasmid evidence="5 6">pEMTOL04</plasmid>
    </source>
</reference>
<dbReference type="Gene3D" id="1.10.10.60">
    <property type="entry name" value="Homeodomain-like"/>
    <property type="match status" value="2"/>
</dbReference>
<dbReference type="PRINTS" id="PR00032">
    <property type="entry name" value="HTHARAC"/>
</dbReference>
<evidence type="ECO:0000259" key="4">
    <source>
        <dbReference type="PROSITE" id="PS01124"/>
    </source>
</evidence>
<gene>
    <name evidence="5" type="ordered locus">Emtol_0039</name>
</gene>
<evidence type="ECO:0000256" key="2">
    <source>
        <dbReference type="ARBA" id="ARBA00023125"/>
    </source>
</evidence>
<accession>A0ABN4AUI3</accession>
<geneLocation type="plasmid" evidence="5 6">
    <name>pEMTOL04</name>
</geneLocation>
<feature type="domain" description="HTH araC/xylS-type" evidence="4">
    <location>
        <begin position="182"/>
        <end position="280"/>
    </location>
</feature>
<dbReference type="SUPFAM" id="SSF51182">
    <property type="entry name" value="RmlC-like cupins"/>
    <property type="match status" value="1"/>
</dbReference>
<evidence type="ECO:0000256" key="1">
    <source>
        <dbReference type="ARBA" id="ARBA00023015"/>
    </source>
</evidence>
<dbReference type="InterPro" id="IPR014710">
    <property type="entry name" value="RmlC-like_jellyroll"/>
</dbReference>
<keyword evidence="6" id="KW-1185">Reference proteome</keyword>
<dbReference type="InterPro" id="IPR018060">
    <property type="entry name" value="HTH_AraC"/>
</dbReference>
<dbReference type="SUPFAM" id="SSF46689">
    <property type="entry name" value="Homeodomain-like"/>
    <property type="match status" value="2"/>
</dbReference>
<organism evidence="5 6">
    <name type="scientific">Emticicia oligotrophica (strain DSM 17448 / CIP 109782 / MTCC 6937 / GPTSA100-15)</name>
    <dbReference type="NCBI Taxonomy" id="929562"/>
    <lineage>
        <taxon>Bacteria</taxon>
        <taxon>Pseudomonadati</taxon>
        <taxon>Bacteroidota</taxon>
        <taxon>Cytophagia</taxon>
        <taxon>Cytophagales</taxon>
        <taxon>Leadbetterellaceae</taxon>
        <taxon>Emticicia</taxon>
    </lineage>
</organism>
<dbReference type="PANTHER" id="PTHR43280:SF27">
    <property type="entry name" value="TRANSCRIPTIONAL REGULATOR MTLR"/>
    <property type="match status" value="1"/>
</dbReference>
<dbReference type="InterPro" id="IPR018062">
    <property type="entry name" value="HTH_AraC-typ_CS"/>
</dbReference>
<dbReference type="CDD" id="cd06976">
    <property type="entry name" value="cupin_MtlR-like_N"/>
    <property type="match status" value="1"/>
</dbReference>
<dbReference type="SMART" id="SM00342">
    <property type="entry name" value="HTH_ARAC"/>
    <property type="match status" value="1"/>
</dbReference>
<keyword evidence="1" id="KW-0805">Transcription regulation</keyword>
<dbReference type="PANTHER" id="PTHR43280">
    <property type="entry name" value="ARAC-FAMILY TRANSCRIPTIONAL REGULATOR"/>
    <property type="match status" value="1"/>
</dbReference>
<evidence type="ECO:0000313" key="5">
    <source>
        <dbReference type="EMBL" id="AFK05725.1"/>
    </source>
</evidence>
<dbReference type="EMBL" id="CP002965">
    <property type="protein sequence ID" value="AFK05725.1"/>
    <property type="molecule type" value="Genomic_DNA"/>
</dbReference>
<keyword evidence="2" id="KW-0238">DNA-binding</keyword>
<dbReference type="Gene3D" id="2.60.120.10">
    <property type="entry name" value="Jelly Rolls"/>
    <property type="match status" value="1"/>
</dbReference>
<dbReference type="Pfam" id="PF12833">
    <property type="entry name" value="HTH_18"/>
    <property type="match status" value="1"/>
</dbReference>
<protein>
    <submittedName>
        <fullName evidence="5">Transcriptional regulator, AraC family</fullName>
    </submittedName>
</protein>
<dbReference type="InterPro" id="IPR020449">
    <property type="entry name" value="Tscrpt_reg_AraC-type_HTH"/>
</dbReference>
<dbReference type="PROSITE" id="PS00041">
    <property type="entry name" value="HTH_ARAC_FAMILY_1"/>
    <property type="match status" value="1"/>
</dbReference>
<keyword evidence="5" id="KW-0614">Plasmid</keyword>
<dbReference type="RefSeq" id="WP_015026391.1">
    <property type="nucleotide sequence ID" value="NC_018744.1"/>
</dbReference>
<dbReference type="InterPro" id="IPR011051">
    <property type="entry name" value="RmlC_Cupin_sf"/>
</dbReference>
<evidence type="ECO:0000313" key="6">
    <source>
        <dbReference type="Proteomes" id="UP000002875"/>
    </source>
</evidence>
<name>A0ABN4AUI3_EMTOG</name>
<dbReference type="InterPro" id="IPR009057">
    <property type="entry name" value="Homeodomain-like_sf"/>
</dbReference>